<reference evidence="3 4" key="1">
    <citation type="submission" date="2020-03" db="EMBL/GenBank/DDBJ databases">
        <title>Draft genome sequences of bacterial isolates from the female urobiome.</title>
        <authorList>
            <person name="Miller-Ensminger T."/>
            <person name="Wolfe A.J."/>
            <person name="Putonti C."/>
        </authorList>
    </citation>
    <scope>NUCLEOTIDE SEQUENCE [LARGE SCALE GENOMIC DNA]</scope>
    <source>
        <strain evidence="3 4">UMB8490</strain>
    </source>
</reference>
<dbReference type="AlphaFoldDB" id="A0AAP7CD23"/>
<organism evidence="3 4">
    <name type="scientific">Corynebacterium coyleae</name>
    <dbReference type="NCBI Taxonomy" id="53374"/>
    <lineage>
        <taxon>Bacteria</taxon>
        <taxon>Bacillati</taxon>
        <taxon>Actinomycetota</taxon>
        <taxon>Actinomycetes</taxon>
        <taxon>Mycobacteriales</taxon>
        <taxon>Corynebacteriaceae</taxon>
        <taxon>Corynebacterium</taxon>
    </lineage>
</organism>
<feature type="transmembrane region" description="Helical" evidence="1">
    <location>
        <begin position="47"/>
        <end position="65"/>
    </location>
</feature>
<evidence type="ECO:0000256" key="1">
    <source>
        <dbReference type="SAM" id="Phobius"/>
    </source>
</evidence>
<feature type="transmembrane region" description="Helical" evidence="1">
    <location>
        <begin position="15"/>
        <end position="35"/>
    </location>
</feature>
<dbReference type="RefSeq" id="WP_167617094.1">
    <property type="nucleotide sequence ID" value="NZ_JAAUVV010000019.1"/>
</dbReference>
<dbReference type="EMBL" id="JAAUVV010000019">
    <property type="protein sequence ID" value="NJJ04549.1"/>
    <property type="molecule type" value="Genomic_DNA"/>
</dbReference>
<proteinExistence type="predicted"/>
<sequence>MKSSEKSVLRGRSEFVMVAILAIVAGILIWGSLTMEVLSESRPGPQFTPMLLGILTAIFAAALAFDIVRRPEVEKGADSVDNSDIYEMSIDMLHDLAGMKYSEDSMLHEELLNRRSWKEKADIPADSKARPIVNSDWKTLGAVLVSVLAFIIALPYLGWVIAAAALFWLVAHFLGSERPVFDIWVSLIVASVIQLIFGALMGLNLPTGFFGGI</sequence>
<dbReference type="Proteomes" id="UP000591626">
    <property type="component" value="Unassembled WGS sequence"/>
</dbReference>
<feature type="transmembrane region" description="Helical" evidence="1">
    <location>
        <begin position="183"/>
        <end position="203"/>
    </location>
</feature>
<dbReference type="Pfam" id="PF07331">
    <property type="entry name" value="TctB"/>
    <property type="match status" value="1"/>
</dbReference>
<gene>
    <name evidence="3" type="ORF">HC138_09350</name>
</gene>
<evidence type="ECO:0000313" key="3">
    <source>
        <dbReference type="EMBL" id="NJJ04549.1"/>
    </source>
</evidence>
<feature type="transmembrane region" description="Helical" evidence="1">
    <location>
        <begin position="140"/>
        <end position="171"/>
    </location>
</feature>
<keyword evidence="1" id="KW-0472">Membrane</keyword>
<keyword evidence="1" id="KW-0812">Transmembrane</keyword>
<accession>A0AAP7CD23</accession>
<dbReference type="InterPro" id="IPR009936">
    <property type="entry name" value="DUF1468"/>
</dbReference>
<keyword evidence="1" id="KW-1133">Transmembrane helix</keyword>
<feature type="domain" description="DUF1468" evidence="2">
    <location>
        <begin position="17"/>
        <end position="206"/>
    </location>
</feature>
<name>A0AAP7CD23_9CORY</name>
<evidence type="ECO:0000313" key="4">
    <source>
        <dbReference type="Proteomes" id="UP000591626"/>
    </source>
</evidence>
<protein>
    <submittedName>
        <fullName evidence="3">Tripartite tricarboxylate transporter TctB family protein</fullName>
    </submittedName>
</protein>
<evidence type="ECO:0000259" key="2">
    <source>
        <dbReference type="Pfam" id="PF07331"/>
    </source>
</evidence>
<comment type="caution">
    <text evidence="3">The sequence shown here is derived from an EMBL/GenBank/DDBJ whole genome shotgun (WGS) entry which is preliminary data.</text>
</comment>